<sequence>MLHVNVRSYYFQFLLTVLSACGRLVAHGVSNSTAKFTGSLSDTLGKVSMDQRHQEMREEVRVHSGSSGAHLKAGLQGLGIGVVGGLAGVFMQPIEGAAKDGVAVG</sequence>
<feature type="signal peptide" evidence="1">
    <location>
        <begin position="1"/>
        <end position="26"/>
    </location>
</feature>
<organism evidence="2 3">
    <name type="scientific">Priapulus caudatus</name>
    <name type="common">Priapulid worm</name>
    <dbReference type="NCBI Taxonomy" id="37621"/>
    <lineage>
        <taxon>Eukaryota</taxon>
        <taxon>Metazoa</taxon>
        <taxon>Ecdysozoa</taxon>
        <taxon>Scalidophora</taxon>
        <taxon>Priapulida</taxon>
        <taxon>Priapulimorpha</taxon>
        <taxon>Priapulimorphida</taxon>
        <taxon>Priapulidae</taxon>
        <taxon>Priapulus</taxon>
    </lineage>
</organism>
<dbReference type="PANTHER" id="PTHR16166">
    <property type="entry name" value="VACUOLAR PROTEIN SORTING-ASSOCIATED PROTEIN VPS13"/>
    <property type="match status" value="1"/>
</dbReference>
<gene>
    <name evidence="3" type="primary">LOC106807893</name>
</gene>
<dbReference type="PANTHER" id="PTHR16166:SF141">
    <property type="entry name" value="INTERMEMBRANE LIPID TRANSFER PROTEIN VPS13D"/>
    <property type="match status" value="1"/>
</dbReference>
<name>A0ABM1E115_PRICU</name>
<feature type="chain" id="PRO_5045035882" evidence="1">
    <location>
        <begin position="27"/>
        <end position="105"/>
    </location>
</feature>
<keyword evidence="1" id="KW-0732">Signal</keyword>
<evidence type="ECO:0000313" key="2">
    <source>
        <dbReference type="Proteomes" id="UP000695022"/>
    </source>
</evidence>
<dbReference type="GeneID" id="106807893"/>
<accession>A0ABM1E115</accession>
<reference evidence="3" key="1">
    <citation type="submission" date="2025-08" db="UniProtKB">
        <authorList>
            <consortium name="RefSeq"/>
        </authorList>
    </citation>
    <scope>IDENTIFICATION</scope>
</reference>
<dbReference type="InterPro" id="IPR026847">
    <property type="entry name" value="VPS13"/>
</dbReference>
<dbReference type="PROSITE" id="PS51257">
    <property type="entry name" value="PROKAR_LIPOPROTEIN"/>
    <property type="match status" value="1"/>
</dbReference>
<evidence type="ECO:0000256" key="1">
    <source>
        <dbReference type="SAM" id="SignalP"/>
    </source>
</evidence>
<evidence type="ECO:0000313" key="3">
    <source>
        <dbReference type="RefSeq" id="XP_014665886.1"/>
    </source>
</evidence>
<proteinExistence type="predicted"/>
<protein>
    <submittedName>
        <fullName evidence="3">Vacuolar protein sorting-associated protein 13D-like</fullName>
    </submittedName>
</protein>
<dbReference type="Proteomes" id="UP000695022">
    <property type="component" value="Unplaced"/>
</dbReference>
<dbReference type="RefSeq" id="XP_014665886.1">
    <property type="nucleotide sequence ID" value="XM_014810400.1"/>
</dbReference>
<keyword evidence="2" id="KW-1185">Reference proteome</keyword>